<reference evidence="2 3" key="1">
    <citation type="submission" date="2019-03" db="EMBL/GenBank/DDBJ databases">
        <authorList>
            <person name="Kim M.K.M."/>
        </authorList>
    </citation>
    <scope>NUCLEOTIDE SEQUENCE [LARGE SCALE GENOMIC DNA]</scope>
    <source>
        <strain evidence="2 3">18JY15-6</strain>
    </source>
</reference>
<dbReference type="InterPro" id="IPR011777">
    <property type="entry name" value="Geranylgeranyl_Rdtase_fam"/>
</dbReference>
<evidence type="ECO:0000259" key="1">
    <source>
        <dbReference type="Pfam" id="PF01494"/>
    </source>
</evidence>
<organism evidence="2 3">
    <name type="scientific">Nocardioides jejuensis</name>
    <dbReference type="NCBI Taxonomy" id="2502782"/>
    <lineage>
        <taxon>Bacteria</taxon>
        <taxon>Bacillati</taxon>
        <taxon>Actinomycetota</taxon>
        <taxon>Actinomycetes</taxon>
        <taxon>Propionibacteriales</taxon>
        <taxon>Nocardioidaceae</taxon>
        <taxon>Nocardioides</taxon>
    </lineage>
</organism>
<proteinExistence type="predicted"/>
<dbReference type="RefSeq" id="WP_131585937.1">
    <property type="nucleotide sequence ID" value="NZ_SJZJ01000049.1"/>
</dbReference>
<dbReference type="InterPro" id="IPR036188">
    <property type="entry name" value="FAD/NAD-bd_sf"/>
</dbReference>
<dbReference type="GO" id="GO:0071949">
    <property type="term" value="F:FAD binding"/>
    <property type="evidence" value="ECO:0007669"/>
    <property type="project" value="InterPro"/>
</dbReference>
<dbReference type="PRINTS" id="PR00420">
    <property type="entry name" value="RNGMNOXGNASE"/>
</dbReference>
<gene>
    <name evidence="2" type="ORF">EPD65_15990</name>
</gene>
<dbReference type="Gene3D" id="3.50.50.60">
    <property type="entry name" value="FAD/NAD(P)-binding domain"/>
    <property type="match status" value="1"/>
</dbReference>
<dbReference type="PANTHER" id="PTHR42685">
    <property type="entry name" value="GERANYLGERANYL DIPHOSPHATE REDUCTASE"/>
    <property type="match status" value="1"/>
</dbReference>
<dbReference type="OrthoDB" id="9795712at2"/>
<keyword evidence="3" id="KW-1185">Reference proteome</keyword>
<dbReference type="AlphaFoldDB" id="A0A4V2NXE6"/>
<dbReference type="Pfam" id="PF01494">
    <property type="entry name" value="FAD_binding_3"/>
    <property type="match status" value="1"/>
</dbReference>
<comment type="caution">
    <text evidence="2">The sequence shown here is derived from an EMBL/GenBank/DDBJ whole genome shotgun (WGS) entry which is preliminary data.</text>
</comment>
<accession>A0A4V2NXE6</accession>
<dbReference type="SUPFAM" id="SSF51905">
    <property type="entry name" value="FAD/NAD(P)-binding domain"/>
    <property type="match status" value="1"/>
</dbReference>
<dbReference type="NCBIfam" id="TIGR02032">
    <property type="entry name" value="GG-red-SF"/>
    <property type="match status" value="1"/>
</dbReference>
<evidence type="ECO:0000313" key="2">
    <source>
        <dbReference type="EMBL" id="TCJ20912.1"/>
    </source>
</evidence>
<dbReference type="PANTHER" id="PTHR42685:SF22">
    <property type="entry name" value="CONDITIONED MEDIUM FACTOR RECEPTOR 1"/>
    <property type="match status" value="1"/>
</dbReference>
<dbReference type="GO" id="GO:0016628">
    <property type="term" value="F:oxidoreductase activity, acting on the CH-CH group of donors, NAD or NADP as acceptor"/>
    <property type="evidence" value="ECO:0007669"/>
    <property type="project" value="InterPro"/>
</dbReference>
<sequence>MSSPADALFGLTPARDEREAQVIVVGAGPAGAATAYHLANAGVDVLLLEKGSFPRDKVCGDGLTPRAVKQLIGMGFDLDEPGWQKNKGLRIIGAGHRIELPWPDLASYPAYGMVRPRMQLDEMLARHAQKAGARLMERTSVTGPVLDATGRIVGVTARALDENGRRAGDEVTYRAQLVVACDGVSSRLATGLGITRRENRPMAVAARAYYKTPMHDDPWMESWLELWDGAPGESNQLPGYGWIFPCGDGTANVGLGILDSSSAFRTYDSKAAIRTWLAHTPPELGFTDPDNLVGEVRSAALPMGFNRKPHYRGGLLLVGDSGGMVNPFNGEGIDYALEAGHMAAEIMVQALARPSGESRERVLHGYATALDQAYGGYFTLGRGFAKLIGNPKVMKLATKHGLPRPALMRFTLKLMANLTDHKGDAHDRIINALARIAPDA</sequence>
<feature type="domain" description="FAD-binding" evidence="1">
    <location>
        <begin position="19"/>
        <end position="366"/>
    </location>
</feature>
<dbReference type="InterPro" id="IPR050407">
    <property type="entry name" value="Geranylgeranyl_reductase"/>
</dbReference>
<evidence type="ECO:0000313" key="3">
    <source>
        <dbReference type="Proteomes" id="UP000295453"/>
    </source>
</evidence>
<dbReference type="Proteomes" id="UP000295453">
    <property type="component" value="Unassembled WGS sequence"/>
</dbReference>
<dbReference type="EMBL" id="SJZJ01000049">
    <property type="protein sequence ID" value="TCJ20912.1"/>
    <property type="molecule type" value="Genomic_DNA"/>
</dbReference>
<protein>
    <submittedName>
        <fullName evidence="2">Geranylgeranyl reductase family protein</fullName>
    </submittedName>
</protein>
<dbReference type="InterPro" id="IPR002938">
    <property type="entry name" value="FAD-bd"/>
</dbReference>
<name>A0A4V2NXE6_9ACTN</name>